<dbReference type="STRING" id="45056.Lade_0432"/>
<keyword evidence="6" id="KW-1003">Cell membrane</keyword>
<keyword evidence="7 10" id="KW-0812">Transmembrane</keyword>
<dbReference type="GO" id="GO:0005886">
    <property type="term" value="C:plasma membrane"/>
    <property type="evidence" value="ECO:0007669"/>
    <property type="project" value="UniProtKB-SubCell"/>
</dbReference>
<organism evidence="11 12">
    <name type="scientific">Legionella adelaidensis</name>
    <dbReference type="NCBI Taxonomy" id="45056"/>
    <lineage>
        <taxon>Bacteria</taxon>
        <taxon>Pseudomonadati</taxon>
        <taxon>Pseudomonadota</taxon>
        <taxon>Gammaproteobacteria</taxon>
        <taxon>Legionellales</taxon>
        <taxon>Legionellaceae</taxon>
        <taxon>Legionella</taxon>
    </lineage>
</organism>
<evidence type="ECO:0000256" key="1">
    <source>
        <dbReference type="ARBA" id="ARBA00002672"/>
    </source>
</evidence>
<feature type="transmembrane region" description="Helical" evidence="10">
    <location>
        <begin position="78"/>
        <end position="104"/>
    </location>
</feature>
<name>A0A0W0R429_9GAMM</name>
<keyword evidence="9 10" id="KW-0472">Membrane</keyword>
<reference evidence="11 12" key="1">
    <citation type="submission" date="2015-11" db="EMBL/GenBank/DDBJ databases">
        <title>Identification of large and diverse effector repertoires of 38 Legionella species.</title>
        <authorList>
            <person name="Burstein D."/>
            <person name="Amaro F."/>
            <person name="Zusman T."/>
            <person name="Lifshitz Z."/>
            <person name="Cohen O."/>
            <person name="Gilbert J.A."/>
            <person name="Pupko T."/>
            <person name="Shuman H.A."/>
            <person name="Segal G."/>
        </authorList>
    </citation>
    <scope>NUCLEOTIDE SEQUENCE [LARGE SCALE GENOMIC DNA]</scope>
    <source>
        <strain evidence="11 12">1762-AUS-E</strain>
    </source>
</reference>
<dbReference type="EMBL" id="LNKA01000001">
    <property type="protein sequence ID" value="KTC65774.1"/>
    <property type="molecule type" value="Genomic_DNA"/>
</dbReference>
<feature type="transmembrane region" description="Helical" evidence="10">
    <location>
        <begin position="21"/>
        <end position="39"/>
    </location>
</feature>
<feature type="transmembrane region" description="Helical" evidence="10">
    <location>
        <begin position="159"/>
        <end position="178"/>
    </location>
</feature>
<keyword evidence="8 10" id="KW-1133">Transmembrane helix</keyword>
<feature type="transmembrane region" description="Helical" evidence="10">
    <location>
        <begin position="124"/>
        <end position="152"/>
    </location>
</feature>
<evidence type="ECO:0000256" key="4">
    <source>
        <dbReference type="ARBA" id="ARBA00017522"/>
    </source>
</evidence>
<gene>
    <name evidence="11" type="primary">pnuC</name>
    <name evidence="11" type="ORF">Lade_0432</name>
</gene>
<keyword evidence="5" id="KW-0813">Transport</keyword>
<dbReference type="AlphaFoldDB" id="A0A0W0R429"/>
<comment type="caution">
    <text evidence="11">The sequence shown here is derived from an EMBL/GenBank/DDBJ whole genome shotgun (WGS) entry which is preliminary data.</text>
</comment>
<sequence length="199" mass="22795">MTLDLLGSIASLLSTYLFVRLKPSAWIIGLIAIILNAYLYWDTAIYADMCLEAFYFISTCYGLFLWIKSEKKSNATKLTTLSPILWCGVFSLLAVIYTAIYFVLSQQTDSTVPHLDAFTTTLSIIAQLLLCYKVLYTWVFWFVADVCYALLYYQKQLPFHMLLTIIYTGVAMTGYITWKRKYSKCGLVTQERTNFDAGL</sequence>
<evidence type="ECO:0000256" key="9">
    <source>
        <dbReference type="ARBA" id="ARBA00023136"/>
    </source>
</evidence>
<dbReference type="PANTHER" id="PTHR36122">
    <property type="entry name" value="NICOTINAMIDE RIBOSIDE TRANSPORTER PNUC"/>
    <property type="match status" value="1"/>
</dbReference>
<dbReference type="Proteomes" id="UP000054859">
    <property type="component" value="Unassembled WGS sequence"/>
</dbReference>
<comment type="function">
    <text evidence="1">Required for nicotinamide riboside transport across the inner membrane.</text>
</comment>
<dbReference type="NCBIfam" id="TIGR01528">
    <property type="entry name" value="NMN_trans_PnuC"/>
    <property type="match status" value="1"/>
</dbReference>
<evidence type="ECO:0000256" key="7">
    <source>
        <dbReference type="ARBA" id="ARBA00022692"/>
    </source>
</evidence>
<comment type="similarity">
    <text evidence="3">Belongs to the nicotinamide ribonucleoside (NR) uptake permease (TC 4.B.1) family.</text>
</comment>
<comment type="subcellular location">
    <subcellularLocation>
        <location evidence="2">Cell membrane</location>
        <topology evidence="2">Multi-pass membrane protein</topology>
    </subcellularLocation>
</comment>
<evidence type="ECO:0000256" key="6">
    <source>
        <dbReference type="ARBA" id="ARBA00022475"/>
    </source>
</evidence>
<dbReference type="InterPro" id="IPR006419">
    <property type="entry name" value="NMN_transpt_PnuC"/>
</dbReference>
<dbReference type="PANTHER" id="PTHR36122:SF2">
    <property type="entry name" value="NICOTINAMIDE RIBOSIDE TRANSPORTER PNUC"/>
    <property type="match status" value="1"/>
</dbReference>
<keyword evidence="12" id="KW-1185">Reference proteome</keyword>
<dbReference type="OrthoDB" id="9791248at2"/>
<evidence type="ECO:0000313" key="11">
    <source>
        <dbReference type="EMBL" id="KTC65774.1"/>
    </source>
</evidence>
<dbReference type="GO" id="GO:0034257">
    <property type="term" value="F:nicotinamide riboside transmembrane transporter activity"/>
    <property type="evidence" value="ECO:0007669"/>
    <property type="project" value="InterPro"/>
</dbReference>
<dbReference type="PATRIC" id="fig|45056.6.peg.448"/>
<evidence type="ECO:0000256" key="5">
    <source>
        <dbReference type="ARBA" id="ARBA00022448"/>
    </source>
</evidence>
<protein>
    <recommendedName>
        <fullName evidence="4">Nicotinamide riboside transporter PnuC</fullName>
    </recommendedName>
</protein>
<evidence type="ECO:0000256" key="10">
    <source>
        <dbReference type="SAM" id="Phobius"/>
    </source>
</evidence>
<evidence type="ECO:0000256" key="3">
    <source>
        <dbReference type="ARBA" id="ARBA00006669"/>
    </source>
</evidence>
<proteinExistence type="inferred from homology"/>
<evidence type="ECO:0000256" key="8">
    <source>
        <dbReference type="ARBA" id="ARBA00022989"/>
    </source>
</evidence>
<feature type="transmembrane region" description="Helical" evidence="10">
    <location>
        <begin position="45"/>
        <end position="66"/>
    </location>
</feature>
<evidence type="ECO:0000256" key="2">
    <source>
        <dbReference type="ARBA" id="ARBA00004651"/>
    </source>
</evidence>
<accession>A0A0W0R429</accession>
<dbReference type="Pfam" id="PF04973">
    <property type="entry name" value="NMN_transporter"/>
    <property type="match status" value="1"/>
</dbReference>
<evidence type="ECO:0000313" key="12">
    <source>
        <dbReference type="Proteomes" id="UP000054859"/>
    </source>
</evidence>
<dbReference type="RefSeq" id="WP_058461509.1">
    <property type="nucleotide sequence ID" value="NZ_CAAAHS010000004.1"/>
</dbReference>